<reference evidence="1 2" key="1">
    <citation type="journal article" date="2019" name="Nat. Ecol. Evol.">
        <title>Megaphylogeny resolves global patterns of mushroom evolution.</title>
        <authorList>
            <person name="Varga T."/>
            <person name="Krizsan K."/>
            <person name="Foldi C."/>
            <person name="Dima B."/>
            <person name="Sanchez-Garcia M."/>
            <person name="Sanchez-Ramirez S."/>
            <person name="Szollosi G.J."/>
            <person name="Szarkandi J.G."/>
            <person name="Papp V."/>
            <person name="Albert L."/>
            <person name="Andreopoulos W."/>
            <person name="Angelini C."/>
            <person name="Antonin V."/>
            <person name="Barry K.W."/>
            <person name="Bougher N.L."/>
            <person name="Buchanan P."/>
            <person name="Buyck B."/>
            <person name="Bense V."/>
            <person name="Catcheside P."/>
            <person name="Chovatia M."/>
            <person name="Cooper J."/>
            <person name="Damon W."/>
            <person name="Desjardin D."/>
            <person name="Finy P."/>
            <person name="Geml J."/>
            <person name="Haridas S."/>
            <person name="Hughes K."/>
            <person name="Justo A."/>
            <person name="Karasinski D."/>
            <person name="Kautmanova I."/>
            <person name="Kiss B."/>
            <person name="Kocsube S."/>
            <person name="Kotiranta H."/>
            <person name="LaButti K.M."/>
            <person name="Lechner B.E."/>
            <person name="Liimatainen K."/>
            <person name="Lipzen A."/>
            <person name="Lukacs Z."/>
            <person name="Mihaltcheva S."/>
            <person name="Morgado L.N."/>
            <person name="Niskanen T."/>
            <person name="Noordeloos M.E."/>
            <person name="Ohm R.A."/>
            <person name="Ortiz-Santana B."/>
            <person name="Ovrebo C."/>
            <person name="Racz N."/>
            <person name="Riley R."/>
            <person name="Savchenko A."/>
            <person name="Shiryaev A."/>
            <person name="Soop K."/>
            <person name="Spirin V."/>
            <person name="Szebenyi C."/>
            <person name="Tomsovsky M."/>
            <person name="Tulloss R.E."/>
            <person name="Uehling J."/>
            <person name="Grigoriev I.V."/>
            <person name="Vagvolgyi C."/>
            <person name="Papp T."/>
            <person name="Martin F.M."/>
            <person name="Miettinen O."/>
            <person name="Hibbett D.S."/>
            <person name="Nagy L.G."/>
        </authorList>
    </citation>
    <scope>NUCLEOTIDE SEQUENCE [LARGE SCALE GENOMIC DNA]</scope>
    <source>
        <strain evidence="1 2">NL-1719</strain>
    </source>
</reference>
<accession>A0ACD3ABM8</accession>
<gene>
    <name evidence="1" type="ORF">BDN72DRAFT_826721</name>
</gene>
<protein>
    <submittedName>
        <fullName evidence="1">Uncharacterized protein</fullName>
    </submittedName>
</protein>
<keyword evidence="2" id="KW-1185">Reference proteome</keyword>
<name>A0ACD3ABM8_9AGAR</name>
<sequence>MTGECSSQTSPRFNSATADVVFLSSDGVEFHVHRKNLESTTGAFPGPEISTFGEVVPLTESAETLEVLFQYSYPQRHPELEEMKFETVVLLAEAVEKYEVFPAMQACHRIMKIYMSQRPAEVLAYAGKHGYKNLADEAAPRLITKPLDEMVKFLPPGLVIPWVLYSEEWNKVLRAAYAQPNVNLTGHGICGAWASLAIPISLRLSGQVGSLRDVKEIFAAHVPPAFNFCCSRSLTAWQQSIEENVQKIPKFSTFL</sequence>
<proteinExistence type="predicted"/>
<dbReference type="EMBL" id="ML208530">
    <property type="protein sequence ID" value="TFK63288.1"/>
    <property type="molecule type" value="Genomic_DNA"/>
</dbReference>
<evidence type="ECO:0000313" key="2">
    <source>
        <dbReference type="Proteomes" id="UP000308600"/>
    </source>
</evidence>
<organism evidence="1 2">
    <name type="scientific">Pluteus cervinus</name>
    <dbReference type="NCBI Taxonomy" id="181527"/>
    <lineage>
        <taxon>Eukaryota</taxon>
        <taxon>Fungi</taxon>
        <taxon>Dikarya</taxon>
        <taxon>Basidiomycota</taxon>
        <taxon>Agaricomycotina</taxon>
        <taxon>Agaricomycetes</taxon>
        <taxon>Agaricomycetidae</taxon>
        <taxon>Agaricales</taxon>
        <taxon>Pluteineae</taxon>
        <taxon>Pluteaceae</taxon>
        <taxon>Pluteus</taxon>
    </lineage>
</organism>
<dbReference type="Proteomes" id="UP000308600">
    <property type="component" value="Unassembled WGS sequence"/>
</dbReference>
<evidence type="ECO:0000313" key="1">
    <source>
        <dbReference type="EMBL" id="TFK63288.1"/>
    </source>
</evidence>